<sequence>MHAMLSWSSKNCMALDPFASRLAIGDEEWREKILVLEELQTFAKANAVSLTSEHLNALVVPFRTMFCELRSTVVKKATEVFSELAQLLRQKAKNLVDKVFQALMEARGGSNKVNTQAIHTCIETVLQVVVSKSALTSMFYAFKHTKNGQIRDSCMQYLWIVLTNWTPAVLETLKPRIQECILIALSDASPLCREVGRSCYGLFIRLWPEKKAELQAKLSPTATKYLAALNFADNALETESQVPRRKALHDISNTMDNVVVVKKRKDCTGRPMDIPNDCASDNTSALKTEVAALEKAWHDSKQVIAHLNSENESLKADRESSQLQVRSLQTQVNMLETLVKDSDSSHERQAIESTATIQTLDEENRRLQHLLTSATKQVSQLSNQLRAALASPNSIESTARRRRLRAYSVDAASFQRPGTAGSKSPTDATVMPCQTSAPVKKSSSDDLQKLDNETTMIYQDMAAMSAAVENVRMEKAQLQEQVDSLLKQIESLERALQDVENDNAIEQTKHLNMEAEFVDTIHDLEHQLKTATCQNKSLTELLDASTSKEALMNDRVNATVEELQNQVAKLTKQKLDLETDRQNVLEEIHRIQADFSAKLTRKEVSLDRLKSENHMLQIKAESLQKRNEELQSIVKITEDAYYQIKEDVSSQSLEEVETMAGVKAENESLQLRIQNLLKQLDDAEASHEHLRALATEARNAFNEAETEIEHLKTKLQSEVCPSNTVMHRADVAEDALSKSRQDLSSQLLSKDEDLMKLAHENQSLQQKVDELLQEIDELKSCIKFTEDAYYQIQEDVSSQALDAVASVTPVKAENESLQSRVNDLLEELDERDRDNEHLRRQIQTLKTSSVHEISQVKGQLLALEQELHDVETQLHDAMEENHQLRSDMCNQSILDAEAAKKSHDDQHVLQTQVQSLQKQITELEALVAASRESNQKLQTDVGELSRLKLENDKLCIEVDALVDQINVFKSTQHAAAHSSTMQLKEELMILSAKAAEAQSDLKRVLSQEQAYQTTIRDLELRVQSLQSEHAQLQAELATQMSKQVDERAKLKFENQCLQARVDSLQRQLEDADSNRGLCDMDISMQDEFAIDLTQREMESPSNPLKPRGAEARISPDVEETKTAFQFTKTAASFGIGASRWNQDVSAFRDKGNLKAQRQLNDMNILKRWKPNS</sequence>
<dbReference type="SUPFAM" id="SSF48371">
    <property type="entry name" value="ARM repeat"/>
    <property type="match status" value="1"/>
</dbReference>
<feature type="domain" description="TOG" evidence="2">
    <location>
        <begin position="13"/>
        <end position="238"/>
    </location>
</feature>
<accession>A0A024TXJ5</accession>
<keyword evidence="1" id="KW-0175">Coiled coil</keyword>
<feature type="coiled-coil region" evidence="1">
    <location>
        <begin position="814"/>
        <end position="1074"/>
    </location>
</feature>
<dbReference type="SMART" id="SM01349">
    <property type="entry name" value="TOG"/>
    <property type="match status" value="1"/>
</dbReference>
<proteinExistence type="predicted"/>
<dbReference type="GO" id="GO:0051015">
    <property type="term" value="F:actin filament binding"/>
    <property type="evidence" value="ECO:0007669"/>
    <property type="project" value="TreeGrafter"/>
</dbReference>
<gene>
    <name evidence="3" type="ORF">H310_09356</name>
</gene>
<dbReference type="PANTHER" id="PTHR45615">
    <property type="entry name" value="MYOSIN HEAVY CHAIN, NON-MUSCLE"/>
    <property type="match status" value="1"/>
</dbReference>
<dbReference type="PANTHER" id="PTHR45615:SF40">
    <property type="entry name" value="MYOSIN HEAVY CHAIN, NON-MUSCLE"/>
    <property type="match status" value="1"/>
</dbReference>
<dbReference type="InterPro" id="IPR024395">
    <property type="entry name" value="CLASP_N_dom"/>
</dbReference>
<organism evidence="3">
    <name type="scientific">Aphanomyces invadans</name>
    <dbReference type="NCBI Taxonomy" id="157072"/>
    <lineage>
        <taxon>Eukaryota</taxon>
        <taxon>Sar</taxon>
        <taxon>Stramenopiles</taxon>
        <taxon>Oomycota</taxon>
        <taxon>Saprolegniomycetes</taxon>
        <taxon>Saprolegniales</taxon>
        <taxon>Verrucalvaceae</taxon>
        <taxon>Aphanomyces</taxon>
    </lineage>
</organism>
<evidence type="ECO:0000256" key="1">
    <source>
        <dbReference type="SAM" id="Coils"/>
    </source>
</evidence>
<dbReference type="VEuPathDB" id="FungiDB:H310_09356"/>
<evidence type="ECO:0000313" key="3">
    <source>
        <dbReference type="EMBL" id="ETV98067.1"/>
    </source>
</evidence>
<feature type="coiled-coil region" evidence="1">
    <location>
        <begin position="304"/>
        <end position="331"/>
    </location>
</feature>
<dbReference type="GeneID" id="20086406"/>
<evidence type="ECO:0000259" key="2">
    <source>
        <dbReference type="SMART" id="SM01349"/>
    </source>
</evidence>
<dbReference type="OrthoDB" id="46159at2759"/>
<feature type="coiled-coil region" evidence="1">
    <location>
        <begin position="461"/>
        <end position="714"/>
    </location>
</feature>
<dbReference type="Gene3D" id="1.25.10.10">
    <property type="entry name" value="Leucine-rich Repeat Variant"/>
    <property type="match status" value="1"/>
</dbReference>
<dbReference type="GO" id="GO:0005737">
    <property type="term" value="C:cytoplasm"/>
    <property type="evidence" value="ECO:0007669"/>
    <property type="project" value="TreeGrafter"/>
</dbReference>
<dbReference type="Gene3D" id="1.20.5.1700">
    <property type="match status" value="1"/>
</dbReference>
<dbReference type="EMBL" id="KI913971">
    <property type="protein sequence ID" value="ETV98067.1"/>
    <property type="molecule type" value="Genomic_DNA"/>
</dbReference>
<dbReference type="RefSeq" id="XP_008873628.1">
    <property type="nucleotide sequence ID" value="XM_008875406.1"/>
</dbReference>
<feature type="coiled-coil region" evidence="1">
    <location>
        <begin position="357"/>
        <end position="384"/>
    </location>
</feature>
<feature type="coiled-coil region" evidence="1">
    <location>
        <begin position="754"/>
        <end position="788"/>
    </location>
</feature>
<name>A0A024TXJ5_9STRA</name>
<dbReference type="AlphaFoldDB" id="A0A024TXJ5"/>
<dbReference type="InterPro" id="IPR016024">
    <property type="entry name" value="ARM-type_fold"/>
</dbReference>
<dbReference type="InterPro" id="IPR034085">
    <property type="entry name" value="TOG"/>
</dbReference>
<dbReference type="Pfam" id="PF12348">
    <property type="entry name" value="CLASP_N"/>
    <property type="match status" value="1"/>
</dbReference>
<reference evidence="3" key="1">
    <citation type="submission" date="2013-12" db="EMBL/GenBank/DDBJ databases">
        <title>The Genome Sequence of Aphanomyces invadans NJM9701.</title>
        <authorList>
            <consortium name="The Broad Institute Genomics Platform"/>
            <person name="Russ C."/>
            <person name="Tyler B."/>
            <person name="van West P."/>
            <person name="Dieguez-Uribeondo J."/>
            <person name="Young S.K."/>
            <person name="Zeng Q."/>
            <person name="Gargeya S."/>
            <person name="Fitzgerald M."/>
            <person name="Abouelleil A."/>
            <person name="Alvarado L."/>
            <person name="Chapman S.B."/>
            <person name="Gainer-Dewar J."/>
            <person name="Goldberg J."/>
            <person name="Griggs A."/>
            <person name="Gujja S."/>
            <person name="Hansen M."/>
            <person name="Howarth C."/>
            <person name="Imamovic A."/>
            <person name="Ireland A."/>
            <person name="Larimer J."/>
            <person name="McCowan C."/>
            <person name="Murphy C."/>
            <person name="Pearson M."/>
            <person name="Poon T.W."/>
            <person name="Priest M."/>
            <person name="Roberts A."/>
            <person name="Saif S."/>
            <person name="Shea T."/>
            <person name="Sykes S."/>
            <person name="Wortman J."/>
            <person name="Nusbaum C."/>
            <person name="Birren B."/>
        </authorList>
    </citation>
    <scope>NUCLEOTIDE SEQUENCE [LARGE SCALE GENOMIC DNA]</scope>
    <source>
        <strain evidence="3">NJM9701</strain>
    </source>
</reference>
<protein>
    <recommendedName>
        <fullName evidence="2">TOG domain-containing protein</fullName>
    </recommendedName>
</protein>
<dbReference type="GO" id="GO:0016460">
    <property type="term" value="C:myosin II complex"/>
    <property type="evidence" value="ECO:0007669"/>
    <property type="project" value="TreeGrafter"/>
</dbReference>
<dbReference type="GO" id="GO:0032982">
    <property type="term" value="C:myosin filament"/>
    <property type="evidence" value="ECO:0007669"/>
    <property type="project" value="TreeGrafter"/>
</dbReference>
<dbReference type="eggNOG" id="ENOG502S6FV">
    <property type="taxonomic scope" value="Eukaryota"/>
</dbReference>
<dbReference type="InterPro" id="IPR011989">
    <property type="entry name" value="ARM-like"/>
</dbReference>
<dbReference type="GO" id="GO:0000146">
    <property type="term" value="F:microfilament motor activity"/>
    <property type="evidence" value="ECO:0007669"/>
    <property type="project" value="TreeGrafter"/>
</dbReference>
<dbReference type="STRING" id="157072.A0A024TXJ5"/>